<dbReference type="AlphaFoldDB" id="A0A8J2RDE4"/>
<dbReference type="SMART" id="SM00543">
    <property type="entry name" value="MIF4G"/>
    <property type="match status" value="1"/>
</dbReference>
<evidence type="ECO:0000259" key="6">
    <source>
        <dbReference type="SMART" id="SM00543"/>
    </source>
</evidence>
<evidence type="ECO:0000256" key="5">
    <source>
        <dbReference type="SAM" id="MobiDB-lite"/>
    </source>
</evidence>
<dbReference type="GO" id="GO:0006446">
    <property type="term" value="P:regulation of translational initiation"/>
    <property type="evidence" value="ECO:0007669"/>
    <property type="project" value="TreeGrafter"/>
</dbReference>
<dbReference type="InterPro" id="IPR051367">
    <property type="entry name" value="mRNA_TranslReg/HistoneTransl"/>
</dbReference>
<evidence type="ECO:0000256" key="2">
    <source>
        <dbReference type="ARBA" id="ARBA00022490"/>
    </source>
</evidence>
<name>A0A8J2RDE4_9CRUS</name>
<evidence type="ECO:0000313" key="8">
    <source>
        <dbReference type="Proteomes" id="UP000789390"/>
    </source>
</evidence>
<dbReference type="InterPro" id="IPR016024">
    <property type="entry name" value="ARM-type_fold"/>
</dbReference>
<evidence type="ECO:0000256" key="4">
    <source>
        <dbReference type="ARBA" id="ARBA00074029"/>
    </source>
</evidence>
<protein>
    <recommendedName>
        <fullName evidence="4">Polyadenylate-binding protein-interacting protein 1</fullName>
    </recommendedName>
</protein>
<dbReference type="GO" id="GO:0008494">
    <property type="term" value="F:translation activator activity"/>
    <property type="evidence" value="ECO:0007669"/>
    <property type="project" value="TreeGrafter"/>
</dbReference>
<keyword evidence="3" id="KW-0810">Translation regulation</keyword>
<feature type="compositionally biased region" description="Polar residues" evidence="5">
    <location>
        <begin position="356"/>
        <end position="365"/>
    </location>
</feature>
<feature type="region of interest" description="Disordered" evidence="5">
    <location>
        <begin position="344"/>
        <end position="367"/>
    </location>
</feature>
<feature type="compositionally biased region" description="Polar residues" evidence="5">
    <location>
        <begin position="13"/>
        <end position="49"/>
    </location>
</feature>
<comment type="subcellular location">
    <subcellularLocation>
        <location evidence="1">Cytoplasm</location>
    </subcellularLocation>
</comment>
<dbReference type="PANTHER" id="PTHR23254:SF15">
    <property type="entry name" value="POLYADENYLATE-BINDING PROTEIN-INTERACTING PROTEIN 1"/>
    <property type="match status" value="1"/>
</dbReference>
<sequence>MDSLPPTERDLGNGSNPAEMSKPLLQQQNPLAEHSSQQKSGNGSDINNMVTDSLSTLSISAEPFTSTSFDQSAATQLSVFAKEFVPKTMPTTSYTESYQPYVDTEYHEQNSGLAPTDSERSDPLLDYAFQVLYEITYSPGHFTHLCDQLISNLNSWPALDESMLQILVDEIVALAIREPNFRYNGARLCNSITRGLRFSGSTSPDFRSTLFNRCKIIHDERKSLMQSDAEYLRGFALFMSELFVHMNPKDTSGRFRVLGRAVRELLLTLLEHPTPGNVKCVCQILKLSGSFLEDDDRDANKGKTTEMDQLMARIETVGRTVEMQMHMKDLLLNMIELRSSDWGRAPSSPVARESHTASSQLSNHHPQMGVYYGPDGQALTAEETEFLDQGINRHDEEEEYDYAYEEDTGMDDEMAEAFEKFLMMQETLK</sequence>
<accession>A0A8J2RDE4</accession>
<evidence type="ECO:0000256" key="1">
    <source>
        <dbReference type="ARBA" id="ARBA00004496"/>
    </source>
</evidence>
<dbReference type="OrthoDB" id="8171816at2759"/>
<proteinExistence type="predicted"/>
<dbReference type="Gene3D" id="1.25.40.180">
    <property type="match status" value="1"/>
</dbReference>
<dbReference type="FunFam" id="1.25.40.180:FF:000016">
    <property type="entry name" value="polyadenylate-binding protein-interacting protein 1 isoform X1"/>
    <property type="match status" value="1"/>
</dbReference>
<dbReference type="Pfam" id="PF02854">
    <property type="entry name" value="MIF4G"/>
    <property type="match status" value="1"/>
</dbReference>
<reference evidence="7" key="1">
    <citation type="submission" date="2021-11" db="EMBL/GenBank/DDBJ databases">
        <authorList>
            <person name="Schell T."/>
        </authorList>
    </citation>
    <scope>NUCLEOTIDE SEQUENCE</scope>
    <source>
        <strain evidence="7">M5</strain>
    </source>
</reference>
<dbReference type="GO" id="GO:0005737">
    <property type="term" value="C:cytoplasm"/>
    <property type="evidence" value="ECO:0007669"/>
    <property type="project" value="UniProtKB-SubCell"/>
</dbReference>
<gene>
    <name evidence="7" type="ORF">DGAL_LOCUS2941</name>
</gene>
<keyword evidence="8" id="KW-1185">Reference proteome</keyword>
<dbReference type="GO" id="GO:0003723">
    <property type="term" value="F:RNA binding"/>
    <property type="evidence" value="ECO:0007669"/>
    <property type="project" value="InterPro"/>
</dbReference>
<organism evidence="7 8">
    <name type="scientific">Daphnia galeata</name>
    <dbReference type="NCBI Taxonomy" id="27404"/>
    <lineage>
        <taxon>Eukaryota</taxon>
        <taxon>Metazoa</taxon>
        <taxon>Ecdysozoa</taxon>
        <taxon>Arthropoda</taxon>
        <taxon>Crustacea</taxon>
        <taxon>Branchiopoda</taxon>
        <taxon>Diplostraca</taxon>
        <taxon>Cladocera</taxon>
        <taxon>Anomopoda</taxon>
        <taxon>Daphniidae</taxon>
        <taxon>Daphnia</taxon>
    </lineage>
</organism>
<comment type="caution">
    <text evidence="7">The sequence shown here is derived from an EMBL/GenBank/DDBJ whole genome shotgun (WGS) entry which is preliminary data.</text>
</comment>
<dbReference type="InterPro" id="IPR003890">
    <property type="entry name" value="MIF4G-like_typ-3"/>
</dbReference>
<feature type="region of interest" description="Disordered" evidence="5">
    <location>
        <begin position="1"/>
        <end position="49"/>
    </location>
</feature>
<keyword evidence="2" id="KW-0963">Cytoplasm</keyword>
<dbReference type="Proteomes" id="UP000789390">
    <property type="component" value="Unassembled WGS sequence"/>
</dbReference>
<dbReference type="EMBL" id="CAKKLH010000043">
    <property type="protein sequence ID" value="CAH0100654.1"/>
    <property type="molecule type" value="Genomic_DNA"/>
</dbReference>
<dbReference type="PANTHER" id="PTHR23254">
    <property type="entry name" value="EIF4G DOMAIN PROTEIN"/>
    <property type="match status" value="1"/>
</dbReference>
<evidence type="ECO:0000313" key="7">
    <source>
        <dbReference type="EMBL" id="CAH0100654.1"/>
    </source>
</evidence>
<feature type="domain" description="MIF4G" evidence="6">
    <location>
        <begin position="125"/>
        <end position="341"/>
    </location>
</feature>
<dbReference type="SUPFAM" id="SSF48371">
    <property type="entry name" value="ARM repeat"/>
    <property type="match status" value="1"/>
</dbReference>
<evidence type="ECO:0000256" key="3">
    <source>
        <dbReference type="ARBA" id="ARBA00022845"/>
    </source>
</evidence>